<evidence type="ECO:0000256" key="3">
    <source>
        <dbReference type="ARBA" id="ARBA00022723"/>
    </source>
</evidence>
<evidence type="ECO:0000256" key="1">
    <source>
        <dbReference type="ARBA" id="ARBA00001947"/>
    </source>
</evidence>
<name>A0ABS4KXU2_STRAV</name>
<evidence type="ECO:0000256" key="2">
    <source>
        <dbReference type="ARBA" id="ARBA00008072"/>
    </source>
</evidence>
<evidence type="ECO:0000256" key="5">
    <source>
        <dbReference type="ARBA" id="ARBA00023027"/>
    </source>
</evidence>
<proteinExistence type="inferred from homology"/>
<keyword evidence="4" id="KW-0862">Zinc</keyword>
<evidence type="ECO:0000313" key="7">
    <source>
        <dbReference type="EMBL" id="MBP2034859.1"/>
    </source>
</evidence>
<protein>
    <submittedName>
        <fullName evidence="7">Threonine dehydrogenase-like Zn-dependent dehydrogenase</fullName>
    </submittedName>
</protein>
<reference evidence="7 8" key="1">
    <citation type="submission" date="2021-03" db="EMBL/GenBank/DDBJ databases">
        <title>Genomic Encyclopedia of Type Strains, Phase IV (KMG-IV): sequencing the most valuable type-strain genomes for metagenomic binning, comparative biology and taxonomic classification.</title>
        <authorList>
            <person name="Goeker M."/>
        </authorList>
    </citation>
    <scope>NUCLEOTIDE SEQUENCE [LARGE SCALE GENOMIC DNA]</scope>
    <source>
        <strain evidence="7 8">DSM 40526</strain>
    </source>
</reference>
<dbReference type="EMBL" id="JAGGLQ010000001">
    <property type="protein sequence ID" value="MBP2034859.1"/>
    <property type="molecule type" value="Genomic_DNA"/>
</dbReference>
<evidence type="ECO:0000256" key="4">
    <source>
        <dbReference type="ARBA" id="ARBA00022833"/>
    </source>
</evidence>
<dbReference type="PANTHER" id="PTHR42813:SF3">
    <property type="entry name" value="GLUTATHIONE-INDEPENDENT FORMALDEHYDE DEHYDROGENASE"/>
    <property type="match status" value="1"/>
</dbReference>
<evidence type="ECO:0000256" key="6">
    <source>
        <dbReference type="SAM" id="MobiDB-lite"/>
    </source>
</evidence>
<dbReference type="InterPro" id="IPR036291">
    <property type="entry name" value="NAD(P)-bd_dom_sf"/>
</dbReference>
<accession>A0ABS4KXU2</accession>
<evidence type="ECO:0000313" key="8">
    <source>
        <dbReference type="Proteomes" id="UP001519310"/>
    </source>
</evidence>
<keyword evidence="5" id="KW-0520">NAD</keyword>
<keyword evidence="3" id="KW-0479">Metal-binding</keyword>
<dbReference type="Proteomes" id="UP001519310">
    <property type="component" value="Unassembled WGS sequence"/>
</dbReference>
<dbReference type="PANTHER" id="PTHR42813">
    <property type="entry name" value="ZINC-TYPE ALCOHOL DEHYDROGENASE-LIKE"/>
    <property type="match status" value="1"/>
</dbReference>
<feature type="region of interest" description="Disordered" evidence="6">
    <location>
        <begin position="135"/>
        <end position="157"/>
    </location>
</feature>
<gene>
    <name evidence="7" type="ORF">J2Z77_000643</name>
</gene>
<dbReference type="Gene3D" id="3.40.50.720">
    <property type="entry name" value="NAD(P)-binding Rossmann-like Domain"/>
    <property type="match status" value="1"/>
</dbReference>
<dbReference type="SUPFAM" id="SSF51735">
    <property type="entry name" value="NAD(P)-binding Rossmann-fold domains"/>
    <property type="match status" value="1"/>
</dbReference>
<keyword evidence="8" id="KW-1185">Reference proteome</keyword>
<comment type="caution">
    <text evidence="7">The sequence shown here is derived from an EMBL/GenBank/DDBJ whole genome shotgun (WGS) entry which is preliminary data.</text>
</comment>
<dbReference type="Gene3D" id="3.90.180.10">
    <property type="entry name" value="Medium-chain alcohol dehydrogenases, catalytic domain"/>
    <property type="match status" value="1"/>
</dbReference>
<organism evidence="7 8">
    <name type="scientific">Streptomyces avidinii</name>
    <dbReference type="NCBI Taxonomy" id="1895"/>
    <lineage>
        <taxon>Bacteria</taxon>
        <taxon>Bacillati</taxon>
        <taxon>Actinomycetota</taxon>
        <taxon>Actinomycetes</taxon>
        <taxon>Kitasatosporales</taxon>
        <taxon>Streptomycetaceae</taxon>
        <taxon>Streptomyces</taxon>
    </lineage>
</organism>
<sequence length="157" mass="17110">MNGLIDSVRFTGGIGDVGVFLPEGPGGAEAQGELEAQGKVPLDFGMLWFKGRRIGTGQAPVKRYNRALRDLIAGGRAEPSFLVPHELTLDEASSAYEHFDNRDDGWTKVVLHPYGSRSSAGGSSHHTLQELRREAKAQGIEGRSHMNKQQLERALES</sequence>
<comment type="cofactor">
    <cofactor evidence="1">
        <name>Zn(2+)</name>
        <dbReference type="ChEBI" id="CHEBI:29105"/>
    </cofactor>
</comment>
<comment type="similarity">
    <text evidence="2">Belongs to the zinc-containing alcohol dehydrogenase family.</text>
</comment>